<organism evidence="12 13">
    <name type="scientific">Chitinophaga polysaccharea</name>
    <dbReference type="NCBI Taxonomy" id="1293035"/>
    <lineage>
        <taxon>Bacteria</taxon>
        <taxon>Pseudomonadati</taxon>
        <taxon>Bacteroidota</taxon>
        <taxon>Chitinophagia</taxon>
        <taxon>Chitinophagales</taxon>
        <taxon>Chitinophagaceae</taxon>
        <taxon>Chitinophaga</taxon>
    </lineage>
</organism>
<evidence type="ECO:0000256" key="9">
    <source>
        <dbReference type="PIRSR" id="PIRSR601233-1"/>
    </source>
</evidence>
<dbReference type="PANTHER" id="PTHR43749:SF2">
    <property type="entry name" value="RNA-SPLICING LIGASE RTCB"/>
    <property type="match status" value="1"/>
</dbReference>
<keyword evidence="6 10" id="KW-0342">GTP-binding</keyword>
<dbReference type="InterPro" id="IPR052915">
    <property type="entry name" value="RtcB-like"/>
</dbReference>
<comment type="caution">
    <text evidence="12">The sequence shown here is derived from an EMBL/GenBank/DDBJ whole genome shotgun (WGS) entry which is preliminary data.</text>
</comment>
<keyword evidence="5" id="KW-0692">RNA repair</keyword>
<keyword evidence="3 11" id="KW-0479">Metal-binding</keyword>
<dbReference type="GO" id="GO:0042245">
    <property type="term" value="P:RNA repair"/>
    <property type="evidence" value="ECO:0007669"/>
    <property type="project" value="UniProtKB-KW"/>
</dbReference>
<evidence type="ECO:0000256" key="3">
    <source>
        <dbReference type="ARBA" id="ARBA00022723"/>
    </source>
</evidence>
<evidence type="ECO:0000256" key="11">
    <source>
        <dbReference type="PIRSR" id="PIRSR601233-3"/>
    </source>
</evidence>
<evidence type="ECO:0000256" key="6">
    <source>
        <dbReference type="ARBA" id="ARBA00023134"/>
    </source>
</evidence>
<keyword evidence="13" id="KW-1185">Reference proteome</keyword>
<evidence type="ECO:0000256" key="2">
    <source>
        <dbReference type="ARBA" id="ARBA00022598"/>
    </source>
</evidence>
<dbReference type="AlphaFoldDB" id="A0A561P2I6"/>
<evidence type="ECO:0000256" key="7">
    <source>
        <dbReference type="ARBA" id="ARBA00023211"/>
    </source>
</evidence>
<feature type="binding site" evidence="11">
    <location>
        <position position="171"/>
    </location>
    <ligand>
        <name>Mn(2+)</name>
        <dbReference type="ChEBI" id="CHEBI:29035"/>
        <label>1</label>
    </ligand>
</feature>
<feature type="binding site" evidence="10">
    <location>
        <begin position="417"/>
        <end position="420"/>
    </location>
    <ligand>
        <name>GMP</name>
        <dbReference type="ChEBI" id="CHEBI:58115"/>
    </ligand>
</feature>
<feature type="binding site" evidence="10">
    <location>
        <begin position="249"/>
        <end position="253"/>
    </location>
    <ligand>
        <name>GMP</name>
        <dbReference type="ChEBI" id="CHEBI:58115"/>
    </ligand>
</feature>
<dbReference type="GO" id="GO:0005525">
    <property type="term" value="F:GTP binding"/>
    <property type="evidence" value="ECO:0007669"/>
    <property type="project" value="UniProtKB-KW"/>
</dbReference>
<protein>
    <recommendedName>
        <fullName evidence="1">3'-phosphate/5'-hydroxy nucleic acid ligase</fullName>
        <ecNumber evidence="1">6.5.1.8</ecNumber>
    </recommendedName>
</protein>
<name>A0A561P2I6_9BACT</name>
<dbReference type="EMBL" id="VIWO01000016">
    <property type="protein sequence ID" value="TWF32329.1"/>
    <property type="molecule type" value="Genomic_DNA"/>
</dbReference>
<dbReference type="Pfam" id="PF01139">
    <property type="entry name" value="RtcB"/>
    <property type="match status" value="1"/>
</dbReference>
<sequence>MGAPCPEGVLCPLLNNYAYYNHHFMGCIKTKELSKIGYTNDRARSLVINTISKHFKHTGKAELMALLTAIKADPAAYQGDEILGKIAATFMDEPVECHFHSYELLEKAGQLKVYGSKEIERSAKQQMEVAMSLPVTVQGALMPDAHTGYGLPIGGVLAVDNAVLPFAVGVDIGCRMALTIFAEGESFLKRFSHQVKVALKDYTHFGMEGGLPFEQSHEVLDDPAFQSTELLRKLQIKAARQLGSSGSGNHFVEFGLIEMAEDNALQLPAKQYLALLSHSGSRGLGANIAQHYTRIAMDSCKLPRSAQQLAWLDLNSEAGQEYWLAMNLAGDYAKACHDRIHANLMKALGLEALATIENHHNFAWEDTLPGGQRVIIHRKGATPAHAGEMGIIPGSMCSAAYLVKGKGVEQALYSASHGAGRAMSRKRAKENMTVSGMKKMLANAGVTLIGGSVEENPLAYKDIETVINAQQELIDIEGRFMPAIVRMNKD</sequence>
<dbReference type="GO" id="GO:0006396">
    <property type="term" value="P:RNA processing"/>
    <property type="evidence" value="ECO:0007669"/>
    <property type="project" value="InterPro"/>
</dbReference>
<dbReference type="InterPro" id="IPR001233">
    <property type="entry name" value="RtcB"/>
</dbReference>
<feature type="binding site" evidence="11">
    <location>
        <position position="250"/>
    </location>
    <ligand>
        <name>Mn(2+)</name>
        <dbReference type="ChEBI" id="CHEBI:29035"/>
        <label>1</label>
    </ligand>
</feature>
<evidence type="ECO:0000256" key="5">
    <source>
        <dbReference type="ARBA" id="ARBA00022800"/>
    </source>
</evidence>
<feature type="binding site" evidence="10">
    <location>
        <begin position="393"/>
        <end position="396"/>
    </location>
    <ligand>
        <name>GMP</name>
        <dbReference type="ChEBI" id="CHEBI:58115"/>
    </ligand>
</feature>
<dbReference type="GO" id="GO:0006281">
    <property type="term" value="P:DNA repair"/>
    <property type="evidence" value="ECO:0007669"/>
    <property type="project" value="TreeGrafter"/>
</dbReference>
<evidence type="ECO:0000256" key="10">
    <source>
        <dbReference type="PIRSR" id="PIRSR601233-2"/>
    </source>
</evidence>
<evidence type="ECO:0000256" key="4">
    <source>
        <dbReference type="ARBA" id="ARBA00022741"/>
    </source>
</evidence>
<reference evidence="12 13" key="1">
    <citation type="submission" date="2019-06" db="EMBL/GenBank/DDBJ databases">
        <title>Sorghum-associated microbial communities from plants grown in Nebraska, USA.</title>
        <authorList>
            <person name="Schachtman D."/>
        </authorList>
    </citation>
    <scope>NUCLEOTIDE SEQUENCE [LARGE SCALE GENOMIC DNA]</scope>
    <source>
        <strain evidence="12 13">1209</strain>
    </source>
</reference>
<dbReference type="GO" id="GO:0003909">
    <property type="term" value="F:DNA ligase activity"/>
    <property type="evidence" value="ECO:0007669"/>
    <property type="project" value="TreeGrafter"/>
</dbReference>
<feature type="active site" description="GMP-histidine intermediate" evidence="9">
    <location>
        <position position="417"/>
    </location>
</feature>
<proteinExistence type="predicted"/>
<dbReference type="PANTHER" id="PTHR43749">
    <property type="entry name" value="RNA-SPLICING LIGASE RTCB"/>
    <property type="match status" value="1"/>
</dbReference>
<dbReference type="GO" id="GO:0030145">
    <property type="term" value="F:manganese ion binding"/>
    <property type="evidence" value="ECO:0007669"/>
    <property type="project" value="TreeGrafter"/>
</dbReference>
<keyword evidence="7 11" id="KW-0464">Manganese</keyword>
<dbReference type="Proteomes" id="UP000320811">
    <property type="component" value="Unassembled WGS sequence"/>
</dbReference>
<evidence type="ECO:0000256" key="1">
    <source>
        <dbReference type="ARBA" id="ARBA00012726"/>
    </source>
</evidence>
<keyword evidence="4 10" id="KW-0547">Nucleotide-binding</keyword>
<dbReference type="GO" id="GO:0170057">
    <property type="term" value="F:RNA ligase (GTP) activity"/>
    <property type="evidence" value="ECO:0007669"/>
    <property type="project" value="UniProtKB-EC"/>
</dbReference>
<evidence type="ECO:0000313" key="13">
    <source>
        <dbReference type="Proteomes" id="UP000320811"/>
    </source>
</evidence>
<feature type="binding site" evidence="11">
    <location>
        <position position="278"/>
    </location>
    <ligand>
        <name>Mn(2+)</name>
        <dbReference type="ChEBI" id="CHEBI:29035"/>
        <label>2</label>
    </ligand>
</feature>
<dbReference type="InterPro" id="IPR036025">
    <property type="entry name" value="RtcB-like_sf"/>
</dbReference>
<dbReference type="Gene3D" id="3.90.1860.10">
    <property type="entry name" value="tRNA-splicing ligase RtcB"/>
    <property type="match status" value="1"/>
</dbReference>
<evidence type="ECO:0000256" key="8">
    <source>
        <dbReference type="ARBA" id="ARBA00047746"/>
    </source>
</evidence>
<accession>A0A561P2I6</accession>
<comment type="catalytic activity">
    <reaction evidence="8">
        <text>a 3'-end 3'-phospho-ribonucleotide-RNA + a 5'-end dephospho-ribonucleoside-RNA + GTP = a ribonucleotidyl-ribonucleotide-RNA + GMP + diphosphate</text>
        <dbReference type="Rhea" id="RHEA:68076"/>
        <dbReference type="Rhea" id="RHEA-COMP:10463"/>
        <dbReference type="Rhea" id="RHEA-COMP:13936"/>
        <dbReference type="Rhea" id="RHEA-COMP:17355"/>
        <dbReference type="ChEBI" id="CHEBI:33019"/>
        <dbReference type="ChEBI" id="CHEBI:37565"/>
        <dbReference type="ChEBI" id="CHEBI:58115"/>
        <dbReference type="ChEBI" id="CHEBI:83062"/>
        <dbReference type="ChEBI" id="CHEBI:138284"/>
        <dbReference type="ChEBI" id="CHEBI:173118"/>
        <dbReference type="EC" id="6.5.1.8"/>
    </reaction>
</comment>
<keyword evidence="2 12" id="KW-0436">Ligase</keyword>
<dbReference type="EC" id="6.5.1.8" evidence="1"/>
<dbReference type="SUPFAM" id="SSF103365">
    <property type="entry name" value="Hypothetical protein PH1602"/>
    <property type="match status" value="1"/>
</dbReference>
<feature type="binding site" evidence="11">
    <location>
        <position position="360"/>
    </location>
    <ligand>
        <name>Mn(2+)</name>
        <dbReference type="ChEBI" id="CHEBI:29035"/>
        <label>2</label>
    </ligand>
</feature>
<evidence type="ECO:0000313" key="12">
    <source>
        <dbReference type="EMBL" id="TWF32329.1"/>
    </source>
</evidence>
<comment type="cofactor">
    <cofactor evidence="11">
        <name>Mn(2+)</name>
        <dbReference type="ChEBI" id="CHEBI:29035"/>
    </cofactor>
    <text evidence="11">Binds 2 manganese ions per subunit.</text>
</comment>
<gene>
    <name evidence="12" type="ORF">FHW36_1162</name>
</gene>
<feature type="binding site" evidence="10">
    <location>
        <begin position="360"/>
        <end position="361"/>
    </location>
    <ligand>
        <name>GMP</name>
        <dbReference type="ChEBI" id="CHEBI:58115"/>
    </ligand>
</feature>